<dbReference type="AlphaFoldDB" id="A0AAQ3K3C1"/>
<protein>
    <submittedName>
        <fullName evidence="1">Uncharacterized protein</fullName>
    </submittedName>
</protein>
<evidence type="ECO:0000313" key="2">
    <source>
        <dbReference type="Proteomes" id="UP001327560"/>
    </source>
</evidence>
<organism evidence="1 2">
    <name type="scientific">Canna indica</name>
    <name type="common">Indian-shot</name>
    <dbReference type="NCBI Taxonomy" id="4628"/>
    <lineage>
        <taxon>Eukaryota</taxon>
        <taxon>Viridiplantae</taxon>
        <taxon>Streptophyta</taxon>
        <taxon>Embryophyta</taxon>
        <taxon>Tracheophyta</taxon>
        <taxon>Spermatophyta</taxon>
        <taxon>Magnoliopsida</taxon>
        <taxon>Liliopsida</taxon>
        <taxon>Zingiberales</taxon>
        <taxon>Cannaceae</taxon>
        <taxon>Canna</taxon>
    </lineage>
</organism>
<accession>A0AAQ3K3C1</accession>
<dbReference type="Proteomes" id="UP001327560">
    <property type="component" value="Chromosome 3"/>
</dbReference>
<name>A0AAQ3K3C1_9LILI</name>
<reference evidence="1 2" key="1">
    <citation type="submission" date="2023-10" db="EMBL/GenBank/DDBJ databases">
        <title>Chromosome-scale genome assembly provides insights into flower coloration mechanisms of Canna indica.</title>
        <authorList>
            <person name="Li C."/>
        </authorList>
    </citation>
    <scope>NUCLEOTIDE SEQUENCE [LARGE SCALE GENOMIC DNA]</scope>
    <source>
        <tissue evidence="1">Flower</tissue>
    </source>
</reference>
<proteinExistence type="predicted"/>
<evidence type="ECO:0000313" key="1">
    <source>
        <dbReference type="EMBL" id="WOL01239.1"/>
    </source>
</evidence>
<sequence length="101" mass="11546">MTKTTIGDFRTETVVKDRSSHTIPFVLPTVWLARNGRNETALPSMTLRNLSRGKNELHVWCLSIVQFPITFQTAVEGFFDLEPSRLDLKKGMEPENRACDH</sequence>
<gene>
    <name evidence="1" type="ORF">Cni_G09955</name>
</gene>
<dbReference type="EMBL" id="CP136892">
    <property type="protein sequence ID" value="WOL01239.1"/>
    <property type="molecule type" value="Genomic_DNA"/>
</dbReference>
<keyword evidence="2" id="KW-1185">Reference proteome</keyword>